<sequence length="20" mass="2368">LGVELIMVQTPDRLNCSRHW</sequence>
<keyword evidence="2" id="KW-1185">Reference proteome</keyword>
<organism evidence="1 2">
    <name type="scientific">Trifolium medium</name>
    <dbReference type="NCBI Taxonomy" id="97028"/>
    <lineage>
        <taxon>Eukaryota</taxon>
        <taxon>Viridiplantae</taxon>
        <taxon>Streptophyta</taxon>
        <taxon>Embryophyta</taxon>
        <taxon>Tracheophyta</taxon>
        <taxon>Spermatophyta</taxon>
        <taxon>Magnoliopsida</taxon>
        <taxon>eudicotyledons</taxon>
        <taxon>Gunneridae</taxon>
        <taxon>Pentapetalae</taxon>
        <taxon>rosids</taxon>
        <taxon>fabids</taxon>
        <taxon>Fabales</taxon>
        <taxon>Fabaceae</taxon>
        <taxon>Papilionoideae</taxon>
        <taxon>50 kb inversion clade</taxon>
        <taxon>NPAAA clade</taxon>
        <taxon>Hologalegina</taxon>
        <taxon>IRL clade</taxon>
        <taxon>Trifolieae</taxon>
        <taxon>Trifolium</taxon>
    </lineage>
</organism>
<feature type="non-terminal residue" evidence="1">
    <location>
        <position position="1"/>
    </location>
</feature>
<dbReference type="Proteomes" id="UP000265520">
    <property type="component" value="Unassembled WGS sequence"/>
</dbReference>
<dbReference type="EMBL" id="LXQA011265028">
    <property type="protein sequence ID" value="MCI91186.1"/>
    <property type="molecule type" value="Genomic_DNA"/>
</dbReference>
<evidence type="ECO:0000313" key="1">
    <source>
        <dbReference type="EMBL" id="MCI91186.1"/>
    </source>
</evidence>
<accession>A0A392VSC9</accession>
<name>A0A392VSC9_9FABA</name>
<reference evidence="1 2" key="1">
    <citation type="journal article" date="2018" name="Front. Plant Sci.">
        <title>Red Clover (Trifolium pratense) and Zigzag Clover (T. medium) - A Picture of Genomic Similarities and Differences.</title>
        <authorList>
            <person name="Dluhosova J."/>
            <person name="Istvanek J."/>
            <person name="Nedelnik J."/>
            <person name="Repkova J."/>
        </authorList>
    </citation>
    <scope>NUCLEOTIDE SEQUENCE [LARGE SCALE GENOMIC DNA]</scope>
    <source>
        <strain evidence="2">cv. 10/8</strain>
        <tissue evidence="1">Leaf</tissue>
    </source>
</reference>
<comment type="caution">
    <text evidence="1">The sequence shown here is derived from an EMBL/GenBank/DDBJ whole genome shotgun (WGS) entry which is preliminary data.</text>
</comment>
<protein>
    <submittedName>
        <fullName evidence="1">Uncharacterized protein</fullName>
    </submittedName>
</protein>
<proteinExistence type="predicted"/>
<dbReference type="AlphaFoldDB" id="A0A392VSC9"/>
<evidence type="ECO:0000313" key="2">
    <source>
        <dbReference type="Proteomes" id="UP000265520"/>
    </source>
</evidence>